<dbReference type="CDD" id="cd17320">
    <property type="entry name" value="MFS_MdfA_MDR_like"/>
    <property type="match status" value="1"/>
</dbReference>
<feature type="transmembrane region" description="Helical" evidence="8">
    <location>
        <begin position="255"/>
        <end position="275"/>
    </location>
</feature>
<proteinExistence type="inferred from homology"/>
<dbReference type="InterPro" id="IPR011701">
    <property type="entry name" value="MFS"/>
</dbReference>
<dbReference type="PANTHER" id="PTHR23502">
    <property type="entry name" value="MAJOR FACILITATOR SUPERFAMILY"/>
    <property type="match status" value="1"/>
</dbReference>
<gene>
    <name evidence="10" type="primary">bcr/cflA</name>
    <name evidence="10" type="ORF">EI163_02660</name>
</gene>
<dbReference type="Proteomes" id="UP000754821">
    <property type="component" value="Unassembled WGS sequence"/>
</dbReference>
<feature type="transmembrane region" description="Helical" evidence="8">
    <location>
        <begin position="14"/>
        <end position="37"/>
    </location>
</feature>
<dbReference type="InterPro" id="IPR004812">
    <property type="entry name" value="Efflux_drug-R_Bcr/CmlA"/>
</dbReference>
<feature type="transmembrane region" description="Helical" evidence="8">
    <location>
        <begin position="287"/>
        <end position="304"/>
    </location>
</feature>
<dbReference type="PROSITE" id="PS50850">
    <property type="entry name" value="MFS"/>
    <property type="match status" value="1"/>
</dbReference>
<keyword evidence="4" id="KW-1003">Cell membrane</keyword>
<evidence type="ECO:0000256" key="3">
    <source>
        <dbReference type="ARBA" id="ARBA00022448"/>
    </source>
</evidence>
<feature type="transmembrane region" description="Helical" evidence="8">
    <location>
        <begin position="378"/>
        <end position="398"/>
    </location>
</feature>
<feature type="transmembrane region" description="Helical" evidence="8">
    <location>
        <begin position="351"/>
        <end position="372"/>
    </location>
</feature>
<organism evidence="10 11">
    <name type="scientific">Halomonas citrativorans</name>
    <dbReference type="NCBI Taxonomy" id="2742612"/>
    <lineage>
        <taxon>Bacteria</taxon>
        <taxon>Pseudomonadati</taxon>
        <taxon>Pseudomonadota</taxon>
        <taxon>Gammaproteobacteria</taxon>
        <taxon>Oceanospirillales</taxon>
        <taxon>Halomonadaceae</taxon>
        <taxon>Halomonas</taxon>
    </lineage>
</organism>
<feature type="transmembrane region" description="Helical" evidence="8">
    <location>
        <begin position="88"/>
        <end position="111"/>
    </location>
</feature>
<evidence type="ECO:0000256" key="7">
    <source>
        <dbReference type="ARBA" id="ARBA00023136"/>
    </source>
</evidence>
<feature type="transmembrane region" description="Helical" evidence="8">
    <location>
        <begin position="57"/>
        <end position="76"/>
    </location>
</feature>
<evidence type="ECO:0000256" key="8">
    <source>
        <dbReference type="RuleBase" id="RU365088"/>
    </source>
</evidence>
<dbReference type="SUPFAM" id="SSF103473">
    <property type="entry name" value="MFS general substrate transporter"/>
    <property type="match status" value="1"/>
</dbReference>
<comment type="caution">
    <text evidence="10">The sequence shown here is derived from an EMBL/GenBank/DDBJ whole genome shotgun (WGS) entry which is preliminary data.</text>
</comment>
<comment type="subcellular location">
    <subcellularLocation>
        <location evidence="8">Cell inner membrane</location>
        <topology evidence="8">Multi-pass membrane protein</topology>
    </subcellularLocation>
    <subcellularLocation>
        <location evidence="1">Cell membrane</location>
        <topology evidence="1">Multi-pass membrane protein</topology>
    </subcellularLocation>
</comment>
<feature type="transmembrane region" description="Helical" evidence="8">
    <location>
        <begin position="214"/>
        <end position="239"/>
    </location>
</feature>
<reference evidence="10 11" key="1">
    <citation type="submission" date="2020-07" db="EMBL/GenBank/DDBJ databases">
        <title>Halophilic bacteria isolated from french cheeses.</title>
        <authorList>
            <person name="Kothe C.I."/>
            <person name="Farah-Kraiem B."/>
            <person name="Renault P."/>
            <person name="Dridi B."/>
        </authorList>
    </citation>
    <scope>NUCLEOTIDE SEQUENCE [LARGE SCALE GENOMIC DNA]</scope>
    <source>
        <strain evidence="10 11">FME16</strain>
    </source>
</reference>
<keyword evidence="11" id="KW-1185">Reference proteome</keyword>
<evidence type="ECO:0000256" key="5">
    <source>
        <dbReference type="ARBA" id="ARBA00022692"/>
    </source>
</evidence>
<keyword evidence="5 8" id="KW-0812">Transmembrane</keyword>
<comment type="similarity">
    <text evidence="2 8">Belongs to the major facilitator superfamily. Bcr/CmlA family.</text>
</comment>
<dbReference type="PANTHER" id="PTHR23502:SF132">
    <property type="entry name" value="POLYAMINE TRANSPORTER 2-RELATED"/>
    <property type="match status" value="1"/>
</dbReference>
<evidence type="ECO:0000313" key="10">
    <source>
        <dbReference type="EMBL" id="MBE0402467.1"/>
    </source>
</evidence>
<dbReference type="Pfam" id="PF07690">
    <property type="entry name" value="MFS_1"/>
    <property type="match status" value="1"/>
</dbReference>
<dbReference type="InterPro" id="IPR036259">
    <property type="entry name" value="MFS_trans_sf"/>
</dbReference>
<dbReference type="InterPro" id="IPR020846">
    <property type="entry name" value="MFS_dom"/>
</dbReference>
<keyword evidence="7 8" id="KW-0472">Membrane</keyword>
<dbReference type="NCBIfam" id="NF033134">
    <property type="entry name" value="cmlA_floR"/>
    <property type="match status" value="1"/>
</dbReference>
<keyword evidence="8" id="KW-0997">Cell inner membrane</keyword>
<evidence type="ECO:0000256" key="2">
    <source>
        <dbReference type="ARBA" id="ARBA00006236"/>
    </source>
</evidence>
<feature type="transmembrane region" description="Helical" evidence="8">
    <location>
        <begin position="172"/>
        <end position="194"/>
    </location>
</feature>
<dbReference type="NCBIfam" id="TIGR00710">
    <property type="entry name" value="efflux_Bcr_CflA"/>
    <property type="match status" value="1"/>
</dbReference>
<dbReference type="Gene3D" id="1.20.1720.10">
    <property type="entry name" value="Multidrug resistance protein D"/>
    <property type="match status" value="1"/>
</dbReference>
<evidence type="ECO:0000256" key="6">
    <source>
        <dbReference type="ARBA" id="ARBA00022989"/>
    </source>
</evidence>
<name>A0ABR9F7L4_9GAMM</name>
<feature type="transmembrane region" description="Helical" evidence="8">
    <location>
        <begin position="316"/>
        <end position="339"/>
    </location>
</feature>
<sequence>MRGDFIVPTQNTRLWTYSLPVALVLLAPFNILASLGMDIYLPIVPSIPAILGTTSEVVQLTLTLYMIMLGIGQIIFGPLSDRFGRRPILMGGVLVFAATSSALAMTTSAWLFVLLRLVQATGAAAMLVAVFATVRDVYADTPESAVIYSLMNAMLAFVPALGPIAGALMARYFGWEAIFIALCISALIALPFVLPKWHETRQSRKHSSRADFGLVLRSPYFWVYTLAFGTAMGAFFVFFSTAPRVLIERAGLSELGFSIAFASVAVVMIATTRFAKSFVARWEMDGCVIRGMLILLFSASLLGLGETLLTPSFWSFVLPMWLVAVGIVLTTSVTANGALQEFSELAGTAVALHFCVQSLIVGVIGTCVVIALNGGTAWPLIAYTGGMAAITLAALIGLTRYKQQR</sequence>
<keyword evidence="3 8" id="KW-0813">Transport</keyword>
<evidence type="ECO:0000256" key="1">
    <source>
        <dbReference type="ARBA" id="ARBA00004651"/>
    </source>
</evidence>
<protein>
    <recommendedName>
        <fullName evidence="8">Bcr/CflA family efflux transporter</fullName>
    </recommendedName>
</protein>
<evidence type="ECO:0000313" key="11">
    <source>
        <dbReference type="Proteomes" id="UP000754821"/>
    </source>
</evidence>
<evidence type="ECO:0000256" key="4">
    <source>
        <dbReference type="ARBA" id="ARBA00022475"/>
    </source>
</evidence>
<dbReference type="EMBL" id="RRZC01000002">
    <property type="protein sequence ID" value="MBE0402467.1"/>
    <property type="molecule type" value="Genomic_DNA"/>
</dbReference>
<feature type="transmembrane region" description="Helical" evidence="8">
    <location>
        <begin position="146"/>
        <end position="166"/>
    </location>
</feature>
<keyword evidence="6 8" id="KW-1133">Transmembrane helix</keyword>
<accession>A0ABR9F7L4</accession>
<feature type="domain" description="Major facilitator superfamily (MFS) profile" evidence="9">
    <location>
        <begin position="22"/>
        <end position="403"/>
    </location>
</feature>
<feature type="transmembrane region" description="Helical" evidence="8">
    <location>
        <begin position="117"/>
        <end position="134"/>
    </location>
</feature>
<evidence type="ECO:0000259" key="9">
    <source>
        <dbReference type="PROSITE" id="PS50850"/>
    </source>
</evidence>